<protein>
    <submittedName>
        <fullName evidence="1">Uncharacterized protein</fullName>
    </submittedName>
</protein>
<accession>A0A1K0JAC3</accession>
<reference evidence="1" key="1">
    <citation type="submission" date="2016-09" db="EMBL/GenBank/DDBJ databases">
        <authorList>
            <person name="Capua I."/>
            <person name="De Benedictis P."/>
            <person name="Joannis T."/>
            <person name="Lombin L.H."/>
            <person name="Cattoli G."/>
        </authorList>
    </citation>
    <scope>NUCLEOTIDE SEQUENCE</scope>
    <source>
        <strain evidence="1">B9</strain>
    </source>
</reference>
<proteinExistence type="predicted"/>
<organism evidence="1">
    <name type="scientific">Cupriavidus necator</name>
    <name type="common">Alcaligenes eutrophus</name>
    <name type="synonym">Ralstonia eutropha</name>
    <dbReference type="NCBI Taxonomy" id="106590"/>
    <lineage>
        <taxon>Bacteria</taxon>
        <taxon>Pseudomonadati</taxon>
        <taxon>Pseudomonadota</taxon>
        <taxon>Betaproteobacteria</taxon>
        <taxon>Burkholderiales</taxon>
        <taxon>Burkholderiaceae</taxon>
        <taxon>Cupriavidus</taxon>
    </lineage>
</organism>
<gene>
    <name evidence="1" type="ORF">CNECB9_2710001</name>
</gene>
<name>A0A1K0JAC3_CUPNE</name>
<evidence type="ECO:0000313" key="1">
    <source>
        <dbReference type="EMBL" id="SCU76050.1"/>
    </source>
</evidence>
<dbReference type="AlphaFoldDB" id="A0A1K0JAC3"/>
<sequence>MICHDRTVALTNNDGVVEKRLAVTRKDMARKVRKGTQKRDRSISISRSEINLSPIACPNYKVIVNALALEAWESDGSPSDWEARWCVSYRSDAQEVVSQFVAIVSSLRESD</sequence>
<dbReference type="EMBL" id="FMSH01000192">
    <property type="protein sequence ID" value="SCU76050.1"/>
    <property type="molecule type" value="Genomic_DNA"/>
</dbReference>